<dbReference type="PROSITE" id="PS51257">
    <property type="entry name" value="PROKAR_LIPOPROTEIN"/>
    <property type="match status" value="1"/>
</dbReference>
<dbReference type="InterPro" id="IPR005543">
    <property type="entry name" value="PASTA_dom"/>
</dbReference>
<keyword evidence="1" id="KW-0472">Membrane</keyword>
<keyword evidence="1" id="KW-1133">Transmembrane helix</keyword>
<proteinExistence type="predicted"/>
<evidence type="ECO:0000313" key="3">
    <source>
        <dbReference type="EMBL" id="MBO8447524.1"/>
    </source>
</evidence>
<dbReference type="EMBL" id="JADIMR010000106">
    <property type="protein sequence ID" value="MBO8447524.1"/>
    <property type="molecule type" value="Genomic_DNA"/>
</dbReference>
<evidence type="ECO:0000256" key="1">
    <source>
        <dbReference type="SAM" id="Phobius"/>
    </source>
</evidence>
<accession>A0A9D9HE71</accession>
<sequence length="227" mass="25278">MKKIIAFFKKHYIVGNLLLIIITGCLLVALTFFGMDFYTRHGEEEEVPDLENMDEESAARLLEGRGLQCEVVDSVYRRNAGRGLIVEQYPLAGAMVKSGRKIYLTINAKGVQMVALPQTIDLSVRQARVSLESAEFKIDSVIYKPSAYKDLVLAVYCDGKEVKDGERLPINSNLVIWAGSGYEYEIPESGTQTAEDSTAIYDNADGDYYDAAVPGADEYSMEEEIIF</sequence>
<gene>
    <name evidence="3" type="ORF">IAC32_07265</name>
</gene>
<evidence type="ECO:0000259" key="2">
    <source>
        <dbReference type="PROSITE" id="PS51178"/>
    </source>
</evidence>
<keyword evidence="1" id="KW-0812">Transmembrane</keyword>
<dbReference type="SMART" id="SM00740">
    <property type="entry name" value="PASTA"/>
    <property type="match status" value="1"/>
</dbReference>
<dbReference type="Proteomes" id="UP000823637">
    <property type="component" value="Unassembled WGS sequence"/>
</dbReference>
<reference evidence="3" key="1">
    <citation type="submission" date="2020-10" db="EMBL/GenBank/DDBJ databases">
        <authorList>
            <person name="Gilroy R."/>
        </authorList>
    </citation>
    <scope>NUCLEOTIDE SEQUENCE</scope>
    <source>
        <strain evidence="3">D3-1215</strain>
    </source>
</reference>
<organism evidence="3 4">
    <name type="scientific">Candidatus Enterocola intestinipullorum</name>
    <dbReference type="NCBI Taxonomy" id="2840783"/>
    <lineage>
        <taxon>Bacteria</taxon>
        <taxon>Pseudomonadati</taxon>
        <taxon>Bacteroidota</taxon>
        <taxon>Bacteroidia</taxon>
        <taxon>Bacteroidales</taxon>
        <taxon>Candidatus Enterocola</taxon>
    </lineage>
</organism>
<reference evidence="3" key="2">
    <citation type="journal article" date="2021" name="PeerJ">
        <title>Extensive microbial diversity within the chicken gut microbiome revealed by metagenomics and culture.</title>
        <authorList>
            <person name="Gilroy R."/>
            <person name="Ravi A."/>
            <person name="Getino M."/>
            <person name="Pursley I."/>
            <person name="Horton D.L."/>
            <person name="Alikhan N.F."/>
            <person name="Baker D."/>
            <person name="Gharbi K."/>
            <person name="Hall N."/>
            <person name="Watson M."/>
            <person name="Adriaenssens E.M."/>
            <person name="Foster-Nyarko E."/>
            <person name="Jarju S."/>
            <person name="Secka A."/>
            <person name="Antonio M."/>
            <person name="Oren A."/>
            <person name="Chaudhuri R.R."/>
            <person name="La Ragione R."/>
            <person name="Hildebrand F."/>
            <person name="Pallen M.J."/>
        </authorList>
    </citation>
    <scope>NUCLEOTIDE SEQUENCE</scope>
    <source>
        <strain evidence="3">D3-1215</strain>
    </source>
</reference>
<comment type="caution">
    <text evidence="3">The sequence shown here is derived from an EMBL/GenBank/DDBJ whole genome shotgun (WGS) entry which is preliminary data.</text>
</comment>
<dbReference type="CDD" id="cd06577">
    <property type="entry name" value="PASTA_pknB"/>
    <property type="match status" value="1"/>
</dbReference>
<evidence type="ECO:0000313" key="4">
    <source>
        <dbReference type="Proteomes" id="UP000823637"/>
    </source>
</evidence>
<feature type="transmembrane region" description="Helical" evidence="1">
    <location>
        <begin position="12"/>
        <end position="35"/>
    </location>
</feature>
<feature type="domain" description="PASTA" evidence="2">
    <location>
        <begin position="42"/>
        <end position="108"/>
    </location>
</feature>
<dbReference type="Pfam" id="PF03793">
    <property type="entry name" value="PASTA"/>
    <property type="match status" value="1"/>
</dbReference>
<name>A0A9D9HE71_9BACT</name>
<dbReference type="PROSITE" id="PS51178">
    <property type="entry name" value="PASTA"/>
    <property type="match status" value="1"/>
</dbReference>
<dbReference type="AlphaFoldDB" id="A0A9D9HE71"/>
<dbReference type="Gene3D" id="3.30.10.20">
    <property type="match status" value="1"/>
</dbReference>
<protein>
    <submittedName>
        <fullName evidence="3">PASTA domain-containing protein</fullName>
    </submittedName>
</protein>
<dbReference type="SUPFAM" id="SSF54184">
    <property type="entry name" value="Penicillin-binding protein 2x (pbp-2x), c-terminal domain"/>
    <property type="match status" value="1"/>
</dbReference>